<evidence type="ECO:0000256" key="10">
    <source>
        <dbReference type="SAM" id="Phobius"/>
    </source>
</evidence>
<dbReference type="PANTHER" id="PTHR48062">
    <property type="entry name" value="RECEPTOR-LIKE PROTEIN 14"/>
    <property type="match status" value="1"/>
</dbReference>
<dbReference type="InterPro" id="IPR032675">
    <property type="entry name" value="LRR_dom_sf"/>
</dbReference>
<feature type="transmembrane region" description="Helical" evidence="10">
    <location>
        <begin position="649"/>
        <end position="672"/>
    </location>
</feature>
<evidence type="ECO:0000256" key="3">
    <source>
        <dbReference type="ARBA" id="ARBA00009592"/>
    </source>
</evidence>
<evidence type="ECO:0008006" key="14">
    <source>
        <dbReference type="Google" id="ProtNLM"/>
    </source>
</evidence>
<dbReference type="GO" id="GO:0005886">
    <property type="term" value="C:plasma membrane"/>
    <property type="evidence" value="ECO:0007669"/>
    <property type="project" value="UniProtKB-SubCell"/>
</dbReference>
<reference evidence="11 12" key="1">
    <citation type="journal article" date="2010" name="Nature">
        <title>Genome sequencing and analysis of the model grass Brachypodium distachyon.</title>
        <authorList>
            <consortium name="International Brachypodium Initiative"/>
        </authorList>
    </citation>
    <scope>NUCLEOTIDE SEQUENCE [LARGE SCALE GENOMIC DNA]</scope>
    <source>
        <strain evidence="11 12">Bd21</strain>
    </source>
</reference>
<proteinExistence type="inferred from homology"/>
<keyword evidence="13" id="KW-1185">Reference proteome</keyword>
<evidence type="ECO:0000256" key="1">
    <source>
        <dbReference type="ARBA" id="ARBA00004167"/>
    </source>
</evidence>
<evidence type="ECO:0000313" key="13">
    <source>
        <dbReference type="Proteomes" id="UP000008810"/>
    </source>
</evidence>
<evidence type="ECO:0000256" key="4">
    <source>
        <dbReference type="ARBA" id="ARBA00022475"/>
    </source>
</evidence>
<dbReference type="InParanoid" id="A0A0Q3S2G2"/>
<dbReference type="PROSITE" id="PS51450">
    <property type="entry name" value="LRR"/>
    <property type="match status" value="2"/>
</dbReference>
<dbReference type="InterPro" id="IPR051502">
    <property type="entry name" value="RLP_Defense_Trigger"/>
</dbReference>
<comment type="subcellular location">
    <subcellularLocation>
        <location evidence="2">Cell membrane</location>
    </subcellularLocation>
    <subcellularLocation>
        <location evidence="1">Membrane</location>
        <topology evidence="1">Single-pass membrane protein</topology>
    </subcellularLocation>
</comment>
<dbReference type="SMART" id="SM00369">
    <property type="entry name" value="LRR_TYP"/>
    <property type="match status" value="7"/>
</dbReference>
<dbReference type="STRING" id="15368.A0A0Q3S2G2"/>
<evidence type="ECO:0000256" key="8">
    <source>
        <dbReference type="ARBA" id="ARBA00022989"/>
    </source>
</evidence>
<keyword evidence="5" id="KW-0433">Leucine-rich repeat</keyword>
<reference evidence="11" key="2">
    <citation type="submission" date="2017-06" db="EMBL/GenBank/DDBJ databases">
        <title>WGS assembly of Brachypodium distachyon.</title>
        <authorList>
            <consortium name="The International Brachypodium Initiative"/>
            <person name="Lucas S."/>
            <person name="Harmon-Smith M."/>
            <person name="Lail K."/>
            <person name="Tice H."/>
            <person name="Grimwood J."/>
            <person name="Bruce D."/>
            <person name="Barry K."/>
            <person name="Shu S."/>
            <person name="Lindquist E."/>
            <person name="Wang M."/>
            <person name="Pitluck S."/>
            <person name="Vogel J.P."/>
            <person name="Garvin D.F."/>
            <person name="Mockler T.C."/>
            <person name="Schmutz J."/>
            <person name="Rokhsar D."/>
            <person name="Bevan M.W."/>
        </authorList>
    </citation>
    <scope>NUCLEOTIDE SEQUENCE</scope>
    <source>
        <strain evidence="11">Bd21</strain>
    </source>
</reference>
<dbReference type="Gene3D" id="3.80.10.10">
    <property type="entry name" value="Ribonuclease Inhibitor"/>
    <property type="match status" value="2"/>
</dbReference>
<gene>
    <name evidence="11" type="ORF">BRADI_1g47610v3</name>
</gene>
<evidence type="ECO:0000313" key="11">
    <source>
        <dbReference type="EMBL" id="KQK19322.1"/>
    </source>
</evidence>
<dbReference type="PRINTS" id="PR00019">
    <property type="entry name" value="LEURICHRPT"/>
</dbReference>
<keyword evidence="9 10" id="KW-0472">Membrane</keyword>
<evidence type="ECO:0000256" key="6">
    <source>
        <dbReference type="ARBA" id="ARBA00022692"/>
    </source>
</evidence>
<keyword evidence="7" id="KW-0677">Repeat</keyword>
<sequence>MGDIQELHLSHNSLSGELPLCIQKLTSLRILNLSNNILTLKFPSLSFAKFTSLVELSLSDNSLEGVLFLNSFSNNSQLTHLNIGSSDKHFQVQTENPATHLSAQLQVLGLHDCNLNANSAVVPSFLLHQHALELVDFSNNNLSGYFPSWLIQNNVNLSHLVLNGNSFTGSFLPSKVHYNLRWLEASGNSLSNLPMGINTTLPNLIYLALSGNSFKGTFPSAFSYMGLQFLDLSSNNFLDNIGAAFLGTMSNIIALKLSGNHFYGPFPQEILLPSILHVLLSDNEITGEISQKICGSKKLMTFDASNNKLAGPLPTCIDALSELAILNLRGNSLVGSIPLELCRLQKLVFLDVSKNNLSGPVHCLPDIDHLHMSDNRLNGTFPIPLSSRAVNTHTYTVDLRGNQFSGILPNLIDTSFPNLKVLLVQGNMFEGIVPDTICNLRYLRLLDLSHNKLSGQLPLCLYNMGLDDGLFDFHSDFGTFPALFNVVGLPDQEEFMTKSREDNYKGNILNYMTGLDFSSNQLKGSIPESIGEMNWLRALNFSDNCLDGSIPKSLSSLSNLESLDLSYNNLTGQIPPELVSLHSLAIFSVAYNNLSGTTPGTKGQFITFEQNSYEGNPYLCGPPLLKNCYTASLSPRTTGHEDDDRVGDIIQFGCSALFYLVGFWTSLAVLYFKRSWRWSWFLAVDRFSDFVMVKLAMFTSKFCGSKQPIRVSVGQQ</sequence>
<dbReference type="SUPFAM" id="SSF52058">
    <property type="entry name" value="L domain-like"/>
    <property type="match status" value="3"/>
</dbReference>
<keyword evidence="6 10" id="KW-0812">Transmembrane</keyword>
<evidence type="ECO:0000256" key="5">
    <source>
        <dbReference type="ARBA" id="ARBA00022614"/>
    </source>
</evidence>
<comment type="similarity">
    <text evidence="3">Belongs to the RLP family.</text>
</comment>
<dbReference type="FunFam" id="3.80.10.10:FF:000213">
    <property type="entry name" value="Tyrosine-sulfated glycopeptide receptor 1"/>
    <property type="match status" value="1"/>
</dbReference>
<dbReference type="Pfam" id="PF00560">
    <property type="entry name" value="LRR_1"/>
    <property type="match status" value="8"/>
</dbReference>
<dbReference type="EMBL" id="CM000880">
    <property type="protein sequence ID" value="KQK19322.1"/>
    <property type="molecule type" value="Genomic_DNA"/>
</dbReference>
<dbReference type="InterPro" id="IPR003591">
    <property type="entry name" value="Leu-rich_rpt_typical-subtyp"/>
</dbReference>
<dbReference type="AlphaFoldDB" id="A0A0Q3S2G2"/>
<evidence type="ECO:0000256" key="7">
    <source>
        <dbReference type="ARBA" id="ARBA00022737"/>
    </source>
</evidence>
<organism evidence="11">
    <name type="scientific">Brachypodium distachyon</name>
    <name type="common">Purple false brome</name>
    <name type="synonym">Trachynia distachya</name>
    <dbReference type="NCBI Taxonomy" id="15368"/>
    <lineage>
        <taxon>Eukaryota</taxon>
        <taxon>Viridiplantae</taxon>
        <taxon>Streptophyta</taxon>
        <taxon>Embryophyta</taxon>
        <taxon>Tracheophyta</taxon>
        <taxon>Spermatophyta</taxon>
        <taxon>Magnoliopsida</taxon>
        <taxon>Liliopsida</taxon>
        <taxon>Poales</taxon>
        <taxon>Poaceae</taxon>
        <taxon>BOP clade</taxon>
        <taxon>Pooideae</taxon>
        <taxon>Stipodae</taxon>
        <taxon>Brachypodieae</taxon>
        <taxon>Brachypodium</taxon>
    </lineage>
</organism>
<keyword evidence="4" id="KW-1003">Cell membrane</keyword>
<dbReference type="Proteomes" id="UP000008810">
    <property type="component" value="Chromosome 1"/>
</dbReference>
<protein>
    <recommendedName>
        <fullName evidence="14">Leucine-rich repeat-containing N-terminal plant-type domain-containing protein</fullName>
    </recommendedName>
</protein>
<evidence type="ECO:0000256" key="2">
    <source>
        <dbReference type="ARBA" id="ARBA00004236"/>
    </source>
</evidence>
<accession>A0A0Q3S2G2</accession>
<dbReference type="FunFam" id="3.80.10.10:FF:000095">
    <property type="entry name" value="LRR receptor-like serine/threonine-protein kinase GSO1"/>
    <property type="match status" value="1"/>
</dbReference>
<dbReference type="Pfam" id="PF13855">
    <property type="entry name" value="LRR_8"/>
    <property type="match status" value="1"/>
</dbReference>
<dbReference type="OrthoDB" id="4691307at2759"/>
<keyword evidence="8 10" id="KW-1133">Transmembrane helix</keyword>
<evidence type="ECO:0000313" key="12">
    <source>
        <dbReference type="EnsemblPlants" id="KQK19322"/>
    </source>
</evidence>
<reference evidence="12" key="3">
    <citation type="submission" date="2018-08" db="UniProtKB">
        <authorList>
            <consortium name="EnsemblPlants"/>
        </authorList>
    </citation>
    <scope>IDENTIFICATION</scope>
    <source>
        <strain evidence="12">cv. Bd21</strain>
    </source>
</reference>
<dbReference type="Gramene" id="KQK19322">
    <property type="protein sequence ID" value="KQK19322"/>
    <property type="gene ID" value="BRADI_1g47610v3"/>
</dbReference>
<dbReference type="EnsemblPlants" id="KQK19322">
    <property type="protein sequence ID" value="KQK19322"/>
    <property type="gene ID" value="BRADI_1g47610v3"/>
</dbReference>
<evidence type="ECO:0000256" key="9">
    <source>
        <dbReference type="ARBA" id="ARBA00023136"/>
    </source>
</evidence>
<name>A0A0Q3S2G2_BRADI</name>
<dbReference type="PANTHER" id="PTHR48062:SF70">
    <property type="entry name" value="LEUCINE-RICH REPEAT-CONTAINING N-TERMINAL PLANT-TYPE DOMAIN-CONTAINING PROTEIN"/>
    <property type="match status" value="1"/>
</dbReference>
<dbReference type="InterPro" id="IPR001611">
    <property type="entry name" value="Leu-rich_rpt"/>
</dbReference>